<evidence type="ECO:0000256" key="2">
    <source>
        <dbReference type="ARBA" id="ARBA00022840"/>
    </source>
</evidence>
<evidence type="ECO:0000259" key="4">
    <source>
        <dbReference type="PROSITE" id="PS51192"/>
    </source>
</evidence>
<keyword evidence="1" id="KW-0547">Nucleotide-binding</keyword>
<dbReference type="SMART" id="SM00490">
    <property type="entry name" value="HELICc"/>
    <property type="match status" value="1"/>
</dbReference>
<proteinExistence type="predicted"/>
<dbReference type="InterPro" id="IPR027417">
    <property type="entry name" value="P-loop_NTPase"/>
</dbReference>
<organism evidence="6 7">
    <name type="scientific">Vibrio cidicii</name>
    <dbReference type="NCBI Taxonomy" id="1763883"/>
    <lineage>
        <taxon>Bacteria</taxon>
        <taxon>Pseudomonadati</taxon>
        <taxon>Pseudomonadota</taxon>
        <taxon>Gammaproteobacteria</taxon>
        <taxon>Vibrionales</taxon>
        <taxon>Vibrionaceae</taxon>
        <taxon>Vibrio</taxon>
    </lineage>
</organism>
<dbReference type="PANTHER" id="PTHR47957">
    <property type="entry name" value="ATP-DEPENDENT HELICASE HRQ1"/>
    <property type="match status" value="1"/>
</dbReference>
<protein>
    <submittedName>
        <fullName evidence="6">Copper-binding protein</fullName>
    </submittedName>
</protein>
<comment type="caution">
    <text evidence="6">The sequence shown here is derived from an EMBL/GenBank/DDBJ whole genome shotgun (WGS) entry which is preliminary data.</text>
</comment>
<evidence type="ECO:0000313" key="7">
    <source>
        <dbReference type="Proteomes" id="UP000075346"/>
    </source>
</evidence>
<feature type="domain" description="Helicase C-terminal" evidence="5">
    <location>
        <begin position="1003"/>
        <end position="1167"/>
    </location>
</feature>
<dbReference type="CDD" id="cd17923">
    <property type="entry name" value="DEXHc_Hrq1-like"/>
    <property type="match status" value="1"/>
</dbReference>
<dbReference type="SUPFAM" id="SSF52540">
    <property type="entry name" value="P-loop containing nucleoside triphosphate hydrolases"/>
    <property type="match status" value="1"/>
</dbReference>
<feature type="domain" description="Helicase ATP-binding" evidence="4">
    <location>
        <begin position="112"/>
        <end position="313"/>
    </location>
</feature>
<dbReference type="GO" id="GO:0036297">
    <property type="term" value="P:interstrand cross-link repair"/>
    <property type="evidence" value="ECO:0007669"/>
    <property type="project" value="TreeGrafter"/>
</dbReference>
<dbReference type="PROSITE" id="PS51194">
    <property type="entry name" value="HELICASE_CTER"/>
    <property type="match status" value="1"/>
</dbReference>
<dbReference type="GO" id="GO:0043138">
    <property type="term" value="F:3'-5' DNA helicase activity"/>
    <property type="evidence" value="ECO:0007669"/>
    <property type="project" value="TreeGrafter"/>
</dbReference>
<dbReference type="InterPro" id="IPR014001">
    <property type="entry name" value="Helicase_ATP-bd"/>
</dbReference>
<dbReference type="InterPro" id="IPR018973">
    <property type="entry name" value="MZB"/>
</dbReference>
<evidence type="ECO:0000313" key="6">
    <source>
        <dbReference type="EMBL" id="KYN85117.1"/>
    </source>
</evidence>
<name>A0A151KUR6_9VIBR</name>
<evidence type="ECO:0000256" key="1">
    <source>
        <dbReference type="ARBA" id="ARBA00022741"/>
    </source>
</evidence>
<dbReference type="Pfam" id="PF00271">
    <property type="entry name" value="Helicase_C"/>
    <property type="match status" value="1"/>
</dbReference>
<dbReference type="PANTHER" id="PTHR47957:SF3">
    <property type="entry name" value="ATP-DEPENDENT HELICASE HRQ1"/>
    <property type="match status" value="1"/>
</dbReference>
<dbReference type="GO" id="GO:0006289">
    <property type="term" value="P:nucleotide-excision repair"/>
    <property type="evidence" value="ECO:0007669"/>
    <property type="project" value="TreeGrafter"/>
</dbReference>
<gene>
    <name evidence="6" type="ORF">ATY37_04930</name>
</gene>
<accession>A0A151KUR6</accession>
<feature type="compositionally biased region" description="Basic and acidic residues" evidence="3">
    <location>
        <begin position="1331"/>
        <end position="1345"/>
    </location>
</feature>
<dbReference type="InterPro" id="IPR011545">
    <property type="entry name" value="DEAD/DEAH_box_helicase_dom"/>
</dbReference>
<dbReference type="EMBL" id="LOBR01000072">
    <property type="protein sequence ID" value="KYN85117.1"/>
    <property type="molecule type" value="Genomic_DNA"/>
</dbReference>
<reference evidence="7" key="1">
    <citation type="submission" date="2015-12" db="EMBL/GenBank/DDBJ databases">
        <authorList>
            <person name="Shamseldin A."/>
            <person name="Moawad H."/>
            <person name="Abd El-Rahim W.M."/>
            <person name="Sadowsky M.J."/>
        </authorList>
    </citation>
    <scope>NUCLEOTIDE SEQUENCE [LARGE SCALE GENOMIC DNA]</scope>
    <source>
        <strain evidence="7">2538-88</strain>
    </source>
</reference>
<feature type="region of interest" description="Disordered" evidence="3">
    <location>
        <begin position="1328"/>
        <end position="1347"/>
    </location>
</feature>
<evidence type="ECO:0000256" key="3">
    <source>
        <dbReference type="SAM" id="MobiDB-lite"/>
    </source>
</evidence>
<dbReference type="Proteomes" id="UP000075346">
    <property type="component" value="Unassembled WGS sequence"/>
</dbReference>
<dbReference type="PROSITE" id="PS51192">
    <property type="entry name" value="HELICASE_ATP_BIND_1"/>
    <property type="match status" value="1"/>
</dbReference>
<dbReference type="InterPro" id="IPR001650">
    <property type="entry name" value="Helicase_C-like"/>
</dbReference>
<dbReference type="GO" id="GO:0003676">
    <property type="term" value="F:nucleic acid binding"/>
    <property type="evidence" value="ECO:0007669"/>
    <property type="project" value="InterPro"/>
</dbReference>
<dbReference type="GO" id="GO:0005524">
    <property type="term" value="F:ATP binding"/>
    <property type="evidence" value="ECO:0007669"/>
    <property type="project" value="UniProtKB-KW"/>
</dbReference>
<evidence type="ECO:0000259" key="5">
    <source>
        <dbReference type="PROSITE" id="PS51194"/>
    </source>
</evidence>
<dbReference type="Pfam" id="PF00270">
    <property type="entry name" value="DEAD"/>
    <property type="match status" value="1"/>
</dbReference>
<dbReference type="Pfam" id="PF09369">
    <property type="entry name" value="MZB"/>
    <property type="match status" value="1"/>
</dbReference>
<sequence length="2068" mass="233200">MQYFESLVDQLTKRAARATLGQFGLRSKPLREFLWQSFSQAPGKEGAFLADPVFEATFGWKPHTETMADLAGGLLDKAIVHAMANPPKELREDYQFEKHWAPYSHQHEAWSHLLQHSPKSVMVSSGTGSGKTECFLVPILNDIVTRESQPDGVEALFLYPLNALINSQRERLTAWTHQLGSQVKFCLFNGDTPEAVSAEERKLHPNEQLSRKELRENPAQILVTNSTMLEYMLVRQKDASILKRSQGKLRWIVLDEAHTYIGSQAAELSLLLRRVMHGFGVTPDQVRFVATSATIGGEDSDGELKAFLADVAGVDISQVHLVKGQREIKPLKALEQVKAMDLAHVNAIEDELQRYDYLSALPPLRTLRQHLSTTDNRMTLSAISKLLSATDEPLSEAETLKWMDICAGTKDVNGEAFIPFRLHIFHRVASGLWACSNKDCKAKAGTPLDSLDWRFGMVSMSRRESCSCGSPMFEMVSCNGCGTSLLATNVKTAADSGDTFLHLTKPDSAIDDFALDIAGEDDDVSSYEDEEEGEQYDRFGLISPLPGDETGEYWLDNQRKATTANSEDGFLIHRVEGYRNSLGALSLRCPCCQQTKVKNFEFFRYFKNGAPFMLSTVIPTLLEYCQDGKKEQKKGPWNGRRMITFTDSRQGTARFSAKSQQDAERQFLRATLYHLILDKALRKGQLTPDIEQKLDRLHRMLKIAVSMNEPSDVEAIECEIAELVGQSSQSILVPWAEVENFLADQKEVQLWIKKFYEHFDDRMEMVTHPKLLARLLLLREFNSRPKRQNTLETMGLVAMEYPLLAQKANTAPKEWLRFFDDVEKGRTEWVNFLTLAVNFHVRSLKAVRLTKEQLNWIGAKYQPTLLVAQGESTHIWNVESWPKVTRGGSIQPRLARLLSCAFNIDLDEAYNRAEVNEILRQAWNALQSSVLTPSGDGFRLELEQQVSFSLLKEKHQCPHTQKIIDKPLLGITPYLNASGEREEQLCRRLLTPDYPYPFGRDPKTGESVELAKTREWQEQHALIDIRKENAWSDIADRVIERTPYFRVAEHSAQLKASQLRQYEKDFKEGRINVLSCSTTMEMGVDIGGISVVAMNNAPPNPANYLQRAGRAGRRGESKSIALTLCKSTPHGEHIFSNTRWAFDTQIKVPNVSLSSEYIVRRHVNSLLLSTFLNKVVSSENNLKLNCGTFFKAGHELTASYAEQFIDWCREEAQEMVQSGLDTLLLRTALEANSRVEVLNKAAKHLETIMSRWTAEHQLLLEQSKSLADNPNVLSTAQAAVESQIQRLEGEFLLSDLARKGFLPGYGFPTDVVSLNTDHAKEIERRKRKIKEKHDNVDDNTSRKDNLYSAGGFPSRDLSVAIRDYAPGNDVVIDGRVYQSAGVLLNWHSPASADQVKEIQALRWAWRCDQCGASNTSTLRPERCECCGNEFLSGDEKSKDLIHPYIQPASFAVDIRSEPHNDISRLNHVPFNDPWVTVDGKEWQHVSVNPSAAYRSSHNGHIYYYSGGPTNVGYALCLECGRMEAMPEQGNKSPKEVLANHYRLRGGKGPLATAGELYCGGNEREFTIKGPLKLGHSTFTDVFELILFNDLGHPLVDRTIARSISVLIRNQLAEKLGINSDEIGCTTKPVNFEGREVQAVVLFDNAAGGAGFAIQASEHLVELLQGAKKVAAHCSCDKACHRCLVDYSTQHVLELLDRRKVASYLSIDFFRNLALPDEYQIFASNNRRELRPLTTAIEKALSKLSEAELYLTLPKKQLDELGDWTLYLAFNRWVEDRRVNVVLAENGDDELTIQQKVLLNWYLNHPNVNLYSVRTPPLSNGVLLASVVDDTKAYQWGYFSNDTDTLICGTDSFIKPTLFDSTRLNFEGGSLKKVVVHEELNGAVKDFGFKFWSYVFKHSPELMALMKSQQLQSATYSDRYLAAPLPLSLCFSALKFLGEHYKGCTTQVVTGELHRSAKPMTVQDNFEDEYSRDKVFRLIADATEANMSFRSRPKYELPHARVLELVFDSGTKVTLWLDQGFGYWYADKYLPENQLERDVSEEELADIISAGHSIIRSGKFSTDIFVSLS</sequence>
<dbReference type="RefSeq" id="WP_061897692.1">
    <property type="nucleotide sequence ID" value="NZ_LOBR01000072.1"/>
</dbReference>
<dbReference type="Gene3D" id="3.40.50.300">
    <property type="entry name" value="P-loop containing nucleotide triphosphate hydrolases"/>
    <property type="match status" value="2"/>
</dbReference>
<keyword evidence="2" id="KW-0067">ATP-binding</keyword>
<dbReference type="SMART" id="SM00487">
    <property type="entry name" value="DEXDc"/>
    <property type="match status" value="1"/>
</dbReference>